<keyword evidence="2" id="KW-1185">Reference proteome</keyword>
<name>A0ABX0UJ67_9BACT</name>
<protein>
    <submittedName>
        <fullName evidence="1">Uncharacterized protein</fullName>
    </submittedName>
</protein>
<proteinExistence type="predicted"/>
<dbReference type="EMBL" id="JAASQJ010000002">
    <property type="protein sequence ID" value="NIJ52543.1"/>
    <property type="molecule type" value="Genomic_DNA"/>
</dbReference>
<evidence type="ECO:0000313" key="2">
    <source>
        <dbReference type="Proteomes" id="UP001179181"/>
    </source>
</evidence>
<accession>A0ABX0UJ67</accession>
<gene>
    <name evidence="1" type="ORF">FHS68_001713</name>
</gene>
<reference evidence="1 2" key="1">
    <citation type="submission" date="2020-03" db="EMBL/GenBank/DDBJ databases">
        <title>Genomic Encyclopedia of Type Strains, Phase IV (KMG-IV): sequencing the most valuable type-strain genomes for metagenomic binning, comparative biology and taxonomic classification.</title>
        <authorList>
            <person name="Goeker M."/>
        </authorList>
    </citation>
    <scope>NUCLEOTIDE SEQUENCE [LARGE SCALE GENOMIC DNA]</scope>
    <source>
        <strain evidence="1 2">DSM 102865</strain>
    </source>
</reference>
<evidence type="ECO:0000313" key="1">
    <source>
        <dbReference type="EMBL" id="NIJ52543.1"/>
    </source>
</evidence>
<dbReference type="Proteomes" id="UP001179181">
    <property type="component" value="Unassembled WGS sequence"/>
</dbReference>
<organism evidence="1 2">
    <name type="scientific">Dyadobacter arcticus</name>
    <dbReference type="NCBI Taxonomy" id="1078754"/>
    <lineage>
        <taxon>Bacteria</taxon>
        <taxon>Pseudomonadati</taxon>
        <taxon>Bacteroidota</taxon>
        <taxon>Cytophagia</taxon>
        <taxon>Cytophagales</taxon>
        <taxon>Spirosomataceae</taxon>
        <taxon>Dyadobacter</taxon>
    </lineage>
</organism>
<comment type="caution">
    <text evidence="1">The sequence shown here is derived from an EMBL/GenBank/DDBJ whole genome shotgun (WGS) entry which is preliminary data.</text>
</comment>
<sequence>MNQLQSPGHKKAYLQVPPLPAEDIPMLQKHSRDRSIRIPKANSTEMIKKVGYGQISSAYTRIYE</sequence>